<dbReference type="RefSeq" id="WP_088075545.1">
    <property type="nucleotide sequence ID" value="NZ_JAHQCR010000034.1"/>
</dbReference>
<sequence length="228" mass="26304">MKLKPLFNQIKLLIFDRLHFLKETELNLSDGVMREFDEIYEQYVLNGNGSVLPFNSKQSKYLFLNYIIENKNVLVHGSNNSEIDRFEPREQLLANNKPVKAVFAASDSIWSMFFAVINKTELASIRNICLSIPTKKGIKRYYYFSVDKDFKGKLWRDGMIYILPNKSFKPGGVKDEWICESTVNPLAKVSVTPKDFPFQNKVHKHDQGEAVIKTIFKVVVLNKSSVNV</sequence>
<organism evidence="1 2">
    <name type="scientific">Evansella alkalicola</name>
    <dbReference type="NCBI Taxonomy" id="745819"/>
    <lineage>
        <taxon>Bacteria</taxon>
        <taxon>Bacillati</taxon>
        <taxon>Bacillota</taxon>
        <taxon>Bacilli</taxon>
        <taxon>Bacillales</taxon>
        <taxon>Bacillaceae</taxon>
        <taxon>Evansella</taxon>
    </lineage>
</organism>
<comment type="caution">
    <text evidence="1">The sequence shown here is derived from an EMBL/GenBank/DDBJ whole genome shotgun (WGS) entry which is preliminary data.</text>
</comment>
<accession>A0ABS6JVY8</accession>
<name>A0ABS6JVY8_9BACI</name>
<proteinExistence type="predicted"/>
<evidence type="ECO:0000313" key="2">
    <source>
        <dbReference type="Proteomes" id="UP000790580"/>
    </source>
</evidence>
<dbReference type="Proteomes" id="UP000790580">
    <property type="component" value="Unassembled WGS sequence"/>
</dbReference>
<evidence type="ECO:0000313" key="1">
    <source>
        <dbReference type="EMBL" id="MBU9721290.1"/>
    </source>
</evidence>
<gene>
    <name evidence="1" type="ORF">KS407_07485</name>
</gene>
<protein>
    <submittedName>
        <fullName evidence="1">Uncharacterized protein</fullName>
    </submittedName>
</protein>
<dbReference type="EMBL" id="JAHQCR010000034">
    <property type="protein sequence ID" value="MBU9721290.1"/>
    <property type="molecule type" value="Genomic_DNA"/>
</dbReference>
<reference evidence="1 2" key="1">
    <citation type="submission" date="2021-06" db="EMBL/GenBank/DDBJ databases">
        <title>Bacillus sp. RD4P76, an endophyte from a halophyte.</title>
        <authorList>
            <person name="Sun J.-Q."/>
        </authorList>
    </citation>
    <scope>NUCLEOTIDE SEQUENCE [LARGE SCALE GENOMIC DNA]</scope>
    <source>
        <strain evidence="1 2">JCM 17098</strain>
    </source>
</reference>
<keyword evidence="2" id="KW-1185">Reference proteome</keyword>